<sequence>MLGRRGCAVSKSSGHGQEGAPVVAIWRCGSGVRRPPVHGLPGYQRLGEMASGHAPHTRGHGPARTHPLLTRCSPVRPSRVARSGTQIIYVRRILLGHSLPSPAGNSGPPPPVSAGTTRARQFVEQQLSFCLTAAGLFCFTAQRRITTTPLTAPSDSPLSFRG</sequence>
<feature type="region of interest" description="Disordered" evidence="1">
    <location>
        <begin position="51"/>
        <end position="70"/>
    </location>
</feature>
<keyword evidence="3" id="KW-1185">Reference proteome</keyword>
<evidence type="ECO:0000256" key="1">
    <source>
        <dbReference type="SAM" id="MobiDB-lite"/>
    </source>
</evidence>
<protein>
    <submittedName>
        <fullName evidence="2">Uncharacterized protein</fullName>
    </submittedName>
</protein>
<proteinExistence type="predicted"/>
<organism evidence="2 3">
    <name type="scientific">Streptomyces sviceus (strain ATCC 29083 / DSM 924 / JCM 4929 / NBRC 13980 / NCIMB 11184 / NRRL 5439 / UC 5370)</name>
    <dbReference type="NCBI Taxonomy" id="463191"/>
    <lineage>
        <taxon>Bacteria</taxon>
        <taxon>Bacillati</taxon>
        <taxon>Actinomycetota</taxon>
        <taxon>Actinomycetes</taxon>
        <taxon>Kitasatosporales</taxon>
        <taxon>Streptomycetaceae</taxon>
        <taxon>Streptomyces</taxon>
    </lineage>
</organism>
<evidence type="ECO:0000313" key="3">
    <source>
        <dbReference type="Proteomes" id="UP000002785"/>
    </source>
</evidence>
<evidence type="ECO:0000313" key="2">
    <source>
        <dbReference type="EMBL" id="EDY58596.1"/>
    </source>
</evidence>
<dbReference type="AlphaFoldDB" id="B5I0J0"/>
<accession>B5I0J0</accession>
<dbReference type="HOGENOM" id="CLU_1634490_0_0_11"/>
<name>B5I0J0_STRX2</name>
<reference evidence="2" key="1">
    <citation type="submission" date="2009-10" db="EMBL/GenBank/DDBJ databases">
        <title>The genome sequence of Streptomyces sviceus strain ATCC 29083.</title>
        <authorList>
            <consortium name="The Broad Institute Genome Sequencing Platform"/>
            <consortium name="Broad Institute Microbial Sequencing Center"/>
            <person name="Fischbach M."/>
            <person name="Godfrey P."/>
            <person name="Ward D."/>
            <person name="Young S."/>
            <person name="Zeng Q."/>
            <person name="Koehrsen M."/>
            <person name="Alvarado L."/>
            <person name="Berlin A.M."/>
            <person name="Bochicchio J."/>
            <person name="Borenstein D."/>
            <person name="Chapman S.B."/>
            <person name="Chen Z."/>
            <person name="Engels R."/>
            <person name="Freedman E."/>
            <person name="Gellesch M."/>
            <person name="Goldberg J."/>
            <person name="Griggs A."/>
            <person name="Gujja S."/>
            <person name="Heilman E.R."/>
            <person name="Heiman D.I."/>
            <person name="Hepburn T.A."/>
            <person name="Howarth C."/>
            <person name="Jen D."/>
            <person name="Larson L."/>
            <person name="Lewis B."/>
            <person name="Mehta T."/>
            <person name="Park D."/>
            <person name="Pearson M."/>
            <person name="Richards J."/>
            <person name="Roberts A."/>
            <person name="Saif S."/>
            <person name="Shea T.D."/>
            <person name="Shenoy N."/>
            <person name="Sisk P."/>
            <person name="Stolte C."/>
            <person name="Sykes S.N."/>
            <person name="Thomson T."/>
            <person name="Walk T."/>
            <person name="White J."/>
            <person name="Yandava C."/>
            <person name="Straight P."/>
            <person name="Clardy J."/>
            <person name="Hung D."/>
            <person name="Kolter R."/>
            <person name="Mekalanos J."/>
            <person name="Walker S."/>
            <person name="Walsh C.T."/>
            <person name="Wieland-Brown L.C."/>
            <person name="Haas B."/>
            <person name="Nusbaum C."/>
            <person name="Birren B."/>
        </authorList>
    </citation>
    <scope>NUCLEOTIDE SEQUENCE [LARGE SCALE GENOMIC DNA]</scope>
    <source>
        <strain evidence="2">ATCC 29083</strain>
    </source>
</reference>
<gene>
    <name evidence="2" type="ORF">SSEG_05087</name>
</gene>
<dbReference type="Proteomes" id="UP000002785">
    <property type="component" value="Chromosome"/>
</dbReference>
<dbReference type="EMBL" id="CM000951">
    <property type="protein sequence ID" value="EDY58596.1"/>
    <property type="molecule type" value="Genomic_DNA"/>
</dbReference>